<protein>
    <submittedName>
        <fullName evidence="2">Uncharacterized protein</fullName>
    </submittedName>
</protein>
<evidence type="ECO:0000313" key="1">
    <source>
        <dbReference type="Proteomes" id="UP000887565"/>
    </source>
</evidence>
<keyword evidence="1" id="KW-1185">Reference proteome</keyword>
<evidence type="ECO:0000313" key="2">
    <source>
        <dbReference type="WBParaSite" id="nRc.2.0.1.t45373-RA"/>
    </source>
</evidence>
<reference evidence="2" key="1">
    <citation type="submission" date="2022-11" db="UniProtKB">
        <authorList>
            <consortium name="WormBaseParasite"/>
        </authorList>
    </citation>
    <scope>IDENTIFICATION</scope>
</reference>
<proteinExistence type="predicted"/>
<dbReference type="WBParaSite" id="nRc.2.0.1.t45373-RA">
    <property type="protein sequence ID" value="nRc.2.0.1.t45373-RA"/>
    <property type="gene ID" value="nRc.2.0.1.g45373"/>
</dbReference>
<sequence length="365" mass="41798">MRESLKSCRITVWTKCIPKLFSICYEKHMSTYTDVPDEEPFATALETNLAFSTKNLQCHDDERRPISPQRDAPYTSNIEWDENPEIEEEMDENTLRQLLAAYHKMRAENVAQNELKNGRWINYPRNYPKRNLIKRSYDGPLTNYYGYDVLDDADLSTIRRGPIRIRIPPEYIDVVDDGNPKQGYEFAAPGRNLILIDTASLNGYLPTDGGNDEFLLSGRKGPVSVDPDRLQSEMALEKKIFDLANQVNTKYDPSVIEKCTGEARFSIFLTILFAEAGYVLYDGIKNRSSTKLILDKFFLVRNCLTYFSIETIAYDNTVDRTKSRAKRSIAQNSLSICCLKALGKQTMNVWTSESFSSPRLGHRLS</sequence>
<dbReference type="Proteomes" id="UP000887565">
    <property type="component" value="Unplaced"/>
</dbReference>
<organism evidence="1 2">
    <name type="scientific">Romanomermis culicivorax</name>
    <name type="common">Nematode worm</name>
    <dbReference type="NCBI Taxonomy" id="13658"/>
    <lineage>
        <taxon>Eukaryota</taxon>
        <taxon>Metazoa</taxon>
        <taxon>Ecdysozoa</taxon>
        <taxon>Nematoda</taxon>
        <taxon>Enoplea</taxon>
        <taxon>Dorylaimia</taxon>
        <taxon>Mermithida</taxon>
        <taxon>Mermithoidea</taxon>
        <taxon>Mermithidae</taxon>
        <taxon>Romanomermis</taxon>
    </lineage>
</organism>
<accession>A0A915L2S2</accession>
<dbReference type="AlphaFoldDB" id="A0A915L2S2"/>
<name>A0A915L2S2_ROMCU</name>